<sequence length="89" mass="10187">MAKKNIIGMPSDISMYANQFSILGRPLTRELNDEVDVVIMGIPFDMGTTGRPGTRYGPKGIRMASSNHCWEDKRWPWDFNTFDYVNVID</sequence>
<evidence type="ECO:0008006" key="2">
    <source>
        <dbReference type="Google" id="ProtNLM"/>
    </source>
</evidence>
<dbReference type="InterPro" id="IPR023696">
    <property type="entry name" value="Ureohydrolase_dom_sf"/>
</dbReference>
<dbReference type="SUPFAM" id="SSF52768">
    <property type="entry name" value="Arginase/deacetylase"/>
    <property type="match status" value="1"/>
</dbReference>
<evidence type="ECO:0000313" key="1">
    <source>
        <dbReference type="EMBL" id="SVE04136.1"/>
    </source>
</evidence>
<gene>
    <name evidence="1" type="ORF">METZ01_LOCUS456990</name>
</gene>
<name>A0A383A8C5_9ZZZZ</name>
<feature type="non-terminal residue" evidence="1">
    <location>
        <position position="89"/>
    </location>
</feature>
<dbReference type="Pfam" id="PF00491">
    <property type="entry name" value="Arginase"/>
    <property type="match status" value="1"/>
</dbReference>
<organism evidence="1">
    <name type="scientific">marine metagenome</name>
    <dbReference type="NCBI Taxonomy" id="408172"/>
    <lineage>
        <taxon>unclassified sequences</taxon>
        <taxon>metagenomes</taxon>
        <taxon>ecological metagenomes</taxon>
    </lineage>
</organism>
<dbReference type="PROSITE" id="PS51409">
    <property type="entry name" value="ARGINASE_2"/>
    <property type="match status" value="1"/>
</dbReference>
<dbReference type="Gene3D" id="3.40.800.10">
    <property type="entry name" value="Ureohydrolase domain"/>
    <property type="match status" value="1"/>
</dbReference>
<dbReference type="InterPro" id="IPR006035">
    <property type="entry name" value="Ureohydrolase"/>
</dbReference>
<reference evidence="1" key="1">
    <citation type="submission" date="2018-05" db="EMBL/GenBank/DDBJ databases">
        <authorList>
            <person name="Lanie J.A."/>
            <person name="Ng W.-L."/>
            <person name="Kazmierczak K.M."/>
            <person name="Andrzejewski T.M."/>
            <person name="Davidsen T.M."/>
            <person name="Wayne K.J."/>
            <person name="Tettelin H."/>
            <person name="Glass J.I."/>
            <person name="Rusch D."/>
            <person name="Podicherti R."/>
            <person name="Tsui H.-C.T."/>
            <person name="Winkler M.E."/>
        </authorList>
    </citation>
    <scope>NUCLEOTIDE SEQUENCE</scope>
</reference>
<proteinExistence type="predicted"/>
<accession>A0A383A8C5</accession>
<dbReference type="EMBL" id="UINC01190134">
    <property type="protein sequence ID" value="SVE04136.1"/>
    <property type="molecule type" value="Genomic_DNA"/>
</dbReference>
<dbReference type="AlphaFoldDB" id="A0A383A8C5"/>
<dbReference type="GO" id="GO:0046872">
    <property type="term" value="F:metal ion binding"/>
    <property type="evidence" value="ECO:0007669"/>
    <property type="project" value="InterPro"/>
</dbReference>
<protein>
    <recommendedName>
        <fullName evidence="2">Agmatinase</fullName>
    </recommendedName>
</protein>